<comment type="similarity">
    <text evidence="1">Belongs to the ParA family.</text>
</comment>
<evidence type="ECO:0000259" key="2">
    <source>
        <dbReference type="Pfam" id="PF13614"/>
    </source>
</evidence>
<dbReference type="InterPro" id="IPR025669">
    <property type="entry name" value="AAA_dom"/>
</dbReference>
<dbReference type="FunFam" id="3.40.50.300:FF:000285">
    <property type="entry name" value="Sporulation initiation inhibitor Soj"/>
    <property type="match status" value="1"/>
</dbReference>
<dbReference type="SUPFAM" id="SSF52540">
    <property type="entry name" value="P-loop containing nucleoside triphosphate hydrolases"/>
    <property type="match status" value="1"/>
</dbReference>
<dbReference type="PANTHER" id="PTHR13696">
    <property type="entry name" value="P-LOOP CONTAINING NUCLEOSIDE TRIPHOSPHATE HYDROLASE"/>
    <property type="match status" value="1"/>
</dbReference>
<dbReference type="CDD" id="cd02042">
    <property type="entry name" value="ParAB_family"/>
    <property type="match status" value="1"/>
</dbReference>
<evidence type="ECO:0000313" key="3">
    <source>
        <dbReference type="EMBL" id="MDG3494117.1"/>
    </source>
</evidence>
<evidence type="ECO:0000256" key="1">
    <source>
        <dbReference type="ARBA" id="ARBA00006976"/>
    </source>
</evidence>
<reference evidence="3" key="1">
    <citation type="submission" date="2019-05" db="EMBL/GenBank/DDBJ databases">
        <title>Whole genome sequencing of Pseudanabaena catenata USMAC16.</title>
        <authorList>
            <person name="Khan Z."/>
            <person name="Omar W.M."/>
            <person name="Convey P."/>
            <person name="Merican F."/>
            <person name="Najimudin N."/>
        </authorList>
    </citation>
    <scope>NUCLEOTIDE SEQUENCE</scope>
    <source>
        <strain evidence="3">USMAC16</strain>
    </source>
</reference>
<proteinExistence type="inferred from homology"/>
<dbReference type="InterPro" id="IPR050678">
    <property type="entry name" value="DNA_Partitioning_ATPase"/>
</dbReference>
<keyword evidence="4" id="KW-1185">Reference proteome</keyword>
<dbReference type="PANTHER" id="PTHR13696:SF52">
    <property type="entry name" value="PARA FAMILY PROTEIN CT_582"/>
    <property type="match status" value="1"/>
</dbReference>
<feature type="domain" description="AAA" evidence="2">
    <location>
        <begin position="3"/>
        <end position="180"/>
    </location>
</feature>
<dbReference type="Proteomes" id="UP001152872">
    <property type="component" value="Unassembled WGS sequence"/>
</dbReference>
<evidence type="ECO:0000313" key="4">
    <source>
        <dbReference type="Proteomes" id="UP001152872"/>
    </source>
</evidence>
<dbReference type="Gene3D" id="3.40.50.300">
    <property type="entry name" value="P-loop containing nucleotide triphosphate hydrolases"/>
    <property type="match status" value="1"/>
</dbReference>
<name>A0A9X4M5X2_9CYAN</name>
<protein>
    <submittedName>
        <fullName evidence="3">ParA family protein</fullName>
    </submittedName>
</protein>
<comment type="caution">
    <text evidence="3">The sequence shown here is derived from an EMBL/GenBank/DDBJ whole genome shotgun (WGS) entry which is preliminary data.</text>
</comment>
<sequence>MSRVIAVFNQAGGVGKTTVAQNLGYHLGNRGHKTLLIDMDPQASLTAFMGIDTKNLNLSIYNSLIAEIEGEQPIALPIITDLYGMDLCPANLNLAKAEQQLVLEELREFRLKDAIAPYLETYDFMIIDCPPSLGILSVISLVAATHVLVPIQTQFKALMGTDLLLGTTKKIQKRLNKNLKLAGFLPTMYASSTAMDQQTLFDINGQLSAIAQVFSPLPRATALSEATKALKPFGAYLGTNKKGNNGAILKIFDEVAEAMEKL</sequence>
<dbReference type="Pfam" id="PF13614">
    <property type="entry name" value="AAA_31"/>
    <property type="match status" value="1"/>
</dbReference>
<dbReference type="AlphaFoldDB" id="A0A9X4M5X2"/>
<organism evidence="3 4">
    <name type="scientific">Pseudanabaena catenata USMAC16</name>
    <dbReference type="NCBI Taxonomy" id="1855837"/>
    <lineage>
        <taxon>Bacteria</taxon>
        <taxon>Bacillati</taxon>
        <taxon>Cyanobacteriota</taxon>
        <taxon>Cyanophyceae</taxon>
        <taxon>Pseudanabaenales</taxon>
        <taxon>Pseudanabaenaceae</taxon>
        <taxon>Pseudanabaena</taxon>
    </lineage>
</organism>
<accession>A0A9X4M5X2</accession>
<dbReference type="EMBL" id="VBTY01000033">
    <property type="protein sequence ID" value="MDG3494117.1"/>
    <property type="molecule type" value="Genomic_DNA"/>
</dbReference>
<dbReference type="InterPro" id="IPR027417">
    <property type="entry name" value="P-loop_NTPase"/>
</dbReference>
<gene>
    <name evidence="3" type="ORF">FEV09_06050</name>
</gene>
<dbReference type="RefSeq" id="WP_009626180.1">
    <property type="nucleotide sequence ID" value="NZ_VBTY01000033.1"/>
</dbReference>